<dbReference type="InterPro" id="IPR003609">
    <property type="entry name" value="Pan_app"/>
</dbReference>
<sequence>MKHAIFKRNTGKYLRDSVITTKYAESELECSMHCASIDACLSVNYKASGVDQGLCQLNNRITSESLGLVSDDRFVHLSIVKRSKPKTKEIARKLSCKELLDDD</sequence>
<accession>A0A7D9LRZ6</accession>
<protein>
    <recommendedName>
        <fullName evidence="1">Apple domain-containing protein</fullName>
    </recommendedName>
</protein>
<dbReference type="Proteomes" id="UP001152795">
    <property type="component" value="Unassembled WGS sequence"/>
</dbReference>
<feature type="non-terminal residue" evidence="2">
    <location>
        <position position="1"/>
    </location>
</feature>
<dbReference type="AlphaFoldDB" id="A0A7D9LRZ6"/>
<comment type="caution">
    <text evidence="2">The sequence shown here is derived from an EMBL/GenBank/DDBJ whole genome shotgun (WGS) entry which is preliminary data.</text>
</comment>
<keyword evidence="3" id="KW-1185">Reference proteome</keyword>
<proteinExistence type="predicted"/>
<reference evidence="2" key="1">
    <citation type="submission" date="2020-04" db="EMBL/GenBank/DDBJ databases">
        <authorList>
            <person name="Alioto T."/>
            <person name="Alioto T."/>
            <person name="Gomez Garrido J."/>
        </authorList>
    </citation>
    <scope>NUCLEOTIDE SEQUENCE</scope>
    <source>
        <strain evidence="2">A484AB</strain>
    </source>
</reference>
<evidence type="ECO:0000313" key="3">
    <source>
        <dbReference type="Proteomes" id="UP001152795"/>
    </source>
</evidence>
<name>A0A7D9LRZ6_PARCT</name>
<dbReference type="Pfam" id="PF00024">
    <property type="entry name" value="PAN_1"/>
    <property type="match status" value="1"/>
</dbReference>
<gene>
    <name evidence="2" type="ORF">PACLA_8A052766</name>
</gene>
<organism evidence="2 3">
    <name type="scientific">Paramuricea clavata</name>
    <name type="common">Red gorgonian</name>
    <name type="synonym">Violescent sea-whip</name>
    <dbReference type="NCBI Taxonomy" id="317549"/>
    <lineage>
        <taxon>Eukaryota</taxon>
        <taxon>Metazoa</taxon>
        <taxon>Cnidaria</taxon>
        <taxon>Anthozoa</taxon>
        <taxon>Octocorallia</taxon>
        <taxon>Malacalcyonacea</taxon>
        <taxon>Plexauridae</taxon>
        <taxon>Paramuricea</taxon>
    </lineage>
</organism>
<feature type="domain" description="Apple" evidence="1">
    <location>
        <begin position="6"/>
        <end position="61"/>
    </location>
</feature>
<dbReference type="EMBL" id="CACRXK020021683">
    <property type="protein sequence ID" value="CAB4036080.1"/>
    <property type="molecule type" value="Genomic_DNA"/>
</dbReference>
<evidence type="ECO:0000313" key="2">
    <source>
        <dbReference type="EMBL" id="CAB4036080.1"/>
    </source>
</evidence>
<evidence type="ECO:0000259" key="1">
    <source>
        <dbReference type="Pfam" id="PF00024"/>
    </source>
</evidence>